<dbReference type="SMART" id="SM00382">
    <property type="entry name" value="AAA"/>
    <property type="match status" value="1"/>
</dbReference>
<dbReference type="Proteomes" id="UP000283633">
    <property type="component" value="Unassembled WGS sequence"/>
</dbReference>
<evidence type="ECO:0000313" key="4">
    <source>
        <dbReference type="EMBL" id="RRK09432.1"/>
    </source>
</evidence>
<reference evidence="4 5" key="1">
    <citation type="submission" date="2018-08" db="EMBL/GenBank/DDBJ databases">
        <title>Genome Lactobacillus garii FI11369.</title>
        <authorList>
            <person name="Diaz M."/>
            <person name="Narbad A."/>
        </authorList>
    </citation>
    <scope>NUCLEOTIDE SEQUENCE [LARGE SCALE GENOMIC DNA]</scope>
    <source>
        <strain evidence="4 5">FI11369</strain>
    </source>
</reference>
<evidence type="ECO:0000256" key="2">
    <source>
        <dbReference type="ARBA" id="ARBA00022840"/>
    </source>
</evidence>
<feature type="domain" description="ABC transporter" evidence="3">
    <location>
        <begin position="3"/>
        <end position="228"/>
    </location>
</feature>
<protein>
    <submittedName>
        <fullName evidence="4">ABC transporter ATP-binding protein</fullName>
    </submittedName>
</protein>
<evidence type="ECO:0000259" key="3">
    <source>
        <dbReference type="PROSITE" id="PS50893"/>
    </source>
</evidence>
<organism evidence="4 5">
    <name type="scientific">Lactiplantibacillus garii</name>
    <dbReference type="NCBI Taxonomy" id="2306423"/>
    <lineage>
        <taxon>Bacteria</taxon>
        <taxon>Bacillati</taxon>
        <taxon>Bacillota</taxon>
        <taxon>Bacilli</taxon>
        <taxon>Lactobacillales</taxon>
        <taxon>Lactobacillaceae</taxon>
        <taxon>Lactiplantibacillus</taxon>
    </lineage>
</organism>
<dbReference type="OrthoDB" id="9804819at2"/>
<gene>
    <name evidence="4" type="ORF">D1831_12710</name>
</gene>
<dbReference type="GO" id="GO:0016887">
    <property type="term" value="F:ATP hydrolysis activity"/>
    <property type="evidence" value="ECO:0007669"/>
    <property type="project" value="InterPro"/>
</dbReference>
<dbReference type="PROSITE" id="PS50893">
    <property type="entry name" value="ABC_TRANSPORTER_2"/>
    <property type="match status" value="1"/>
</dbReference>
<proteinExistence type="predicted"/>
<keyword evidence="1" id="KW-0547">Nucleotide-binding</keyword>
<dbReference type="AlphaFoldDB" id="A0A3R8J5D2"/>
<name>A0A3R8J5D2_9LACO</name>
<comment type="caution">
    <text evidence="4">The sequence shown here is derived from an EMBL/GenBank/DDBJ whole genome shotgun (WGS) entry which is preliminary data.</text>
</comment>
<dbReference type="InterPro" id="IPR003439">
    <property type="entry name" value="ABC_transporter-like_ATP-bd"/>
</dbReference>
<dbReference type="SUPFAM" id="SSF52540">
    <property type="entry name" value="P-loop containing nucleoside triphosphate hydrolases"/>
    <property type="match status" value="1"/>
</dbReference>
<dbReference type="InterPro" id="IPR003593">
    <property type="entry name" value="AAA+_ATPase"/>
</dbReference>
<keyword evidence="5" id="KW-1185">Reference proteome</keyword>
<dbReference type="RefSeq" id="WP_125073244.1">
    <property type="nucleotide sequence ID" value="NZ_QWZQ01000056.1"/>
</dbReference>
<dbReference type="Gene3D" id="3.40.50.300">
    <property type="entry name" value="P-loop containing nucleotide triphosphate hydrolases"/>
    <property type="match status" value="1"/>
</dbReference>
<dbReference type="InterPro" id="IPR027417">
    <property type="entry name" value="P-loop_NTPase"/>
</dbReference>
<dbReference type="PANTHER" id="PTHR43158:SF5">
    <property type="entry name" value="ABC TRANSPORTER, ATP-BINDING PROTEIN"/>
    <property type="match status" value="1"/>
</dbReference>
<evidence type="ECO:0000313" key="5">
    <source>
        <dbReference type="Proteomes" id="UP000283633"/>
    </source>
</evidence>
<sequence>MSIQVQGVDQVFHGQTVLDNLNLTFEPNKIYGLLGRNGAGKSTLLNIISNRIPATHGTVTLDGETVRDNDAALGKIYLMSEVNLYPERARIKQLFKTTQLFYGDFDTTYATKLAQAFGLDVNARFSKLSTGYRTIFKLIVALCVPVDYVFLDEPVLGLDANHRELFYQELIETYSNNPRTFVISTHLIEEIANLIEHVFVLDDHHIVVNGEVPDILAKSYAISGPQTDVETYTSGLNIIGQDHLGGITAHYVYGPLDDNRPIPDTVKVEHLDLQKLFVSLTNTKEEAAAHVN</sequence>
<evidence type="ECO:0000256" key="1">
    <source>
        <dbReference type="ARBA" id="ARBA00022741"/>
    </source>
</evidence>
<dbReference type="GO" id="GO:0005524">
    <property type="term" value="F:ATP binding"/>
    <property type="evidence" value="ECO:0007669"/>
    <property type="project" value="UniProtKB-KW"/>
</dbReference>
<dbReference type="EMBL" id="QWZQ01000056">
    <property type="protein sequence ID" value="RRK09432.1"/>
    <property type="molecule type" value="Genomic_DNA"/>
</dbReference>
<keyword evidence="2 4" id="KW-0067">ATP-binding</keyword>
<accession>A0A3R8J5D2</accession>
<dbReference type="Pfam" id="PF00005">
    <property type="entry name" value="ABC_tran"/>
    <property type="match status" value="1"/>
</dbReference>
<dbReference type="PANTHER" id="PTHR43158">
    <property type="entry name" value="SKFA PEPTIDE EXPORT ATP-BINDING PROTEIN SKFE"/>
    <property type="match status" value="1"/>
</dbReference>